<accession>A0AA38FLV4</accession>
<proteinExistence type="predicted"/>
<evidence type="ECO:0000313" key="1">
    <source>
        <dbReference type="EMBL" id="KAH9305878.1"/>
    </source>
</evidence>
<evidence type="ECO:0000313" key="2">
    <source>
        <dbReference type="Proteomes" id="UP000824469"/>
    </source>
</evidence>
<comment type="caution">
    <text evidence="1">The sequence shown here is derived from an EMBL/GenBank/DDBJ whole genome shotgun (WGS) entry which is preliminary data.</text>
</comment>
<dbReference type="Proteomes" id="UP000824469">
    <property type="component" value="Unassembled WGS sequence"/>
</dbReference>
<feature type="non-terminal residue" evidence="1">
    <location>
        <position position="96"/>
    </location>
</feature>
<feature type="non-terminal residue" evidence="1">
    <location>
        <position position="1"/>
    </location>
</feature>
<dbReference type="EMBL" id="JAHRHJ020000008">
    <property type="protein sequence ID" value="KAH9305878.1"/>
    <property type="molecule type" value="Genomic_DNA"/>
</dbReference>
<dbReference type="InterPro" id="IPR036291">
    <property type="entry name" value="NAD(P)-bd_dom_sf"/>
</dbReference>
<dbReference type="Gene3D" id="3.40.50.720">
    <property type="entry name" value="NAD(P)-binding Rossmann-like Domain"/>
    <property type="match status" value="1"/>
</dbReference>
<dbReference type="SUPFAM" id="SSF51735">
    <property type="entry name" value="NAD(P)-binding Rossmann-fold domains"/>
    <property type="match status" value="1"/>
</dbReference>
<sequence length="96" mass="10775">GAQAYNSCARCSWRSRIFVVNGGYALGATVIGTVPTKEKAAQAIGDGCHHPIIYNQEDFVDCVKKLQKDKVCRSFLILRTRTHSRDLWSAWFLEVT</sequence>
<reference evidence="1 2" key="1">
    <citation type="journal article" date="2021" name="Nat. Plants">
        <title>The Taxus genome provides insights into paclitaxel biosynthesis.</title>
        <authorList>
            <person name="Xiong X."/>
            <person name="Gou J."/>
            <person name="Liao Q."/>
            <person name="Li Y."/>
            <person name="Zhou Q."/>
            <person name="Bi G."/>
            <person name="Li C."/>
            <person name="Du R."/>
            <person name="Wang X."/>
            <person name="Sun T."/>
            <person name="Guo L."/>
            <person name="Liang H."/>
            <person name="Lu P."/>
            <person name="Wu Y."/>
            <person name="Zhang Z."/>
            <person name="Ro D.K."/>
            <person name="Shang Y."/>
            <person name="Huang S."/>
            <person name="Yan J."/>
        </authorList>
    </citation>
    <scope>NUCLEOTIDE SEQUENCE [LARGE SCALE GENOMIC DNA]</scope>
    <source>
        <strain evidence="1">Ta-2019</strain>
    </source>
</reference>
<protein>
    <submittedName>
        <fullName evidence="1">Uncharacterized protein</fullName>
    </submittedName>
</protein>
<name>A0AA38FLV4_TAXCH</name>
<gene>
    <name evidence="1" type="ORF">KI387_010282</name>
</gene>
<keyword evidence="2" id="KW-1185">Reference proteome</keyword>
<organism evidence="1 2">
    <name type="scientific">Taxus chinensis</name>
    <name type="common">Chinese yew</name>
    <name type="synonym">Taxus wallichiana var. chinensis</name>
    <dbReference type="NCBI Taxonomy" id="29808"/>
    <lineage>
        <taxon>Eukaryota</taxon>
        <taxon>Viridiplantae</taxon>
        <taxon>Streptophyta</taxon>
        <taxon>Embryophyta</taxon>
        <taxon>Tracheophyta</taxon>
        <taxon>Spermatophyta</taxon>
        <taxon>Pinopsida</taxon>
        <taxon>Pinidae</taxon>
        <taxon>Conifers II</taxon>
        <taxon>Cupressales</taxon>
        <taxon>Taxaceae</taxon>
        <taxon>Taxus</taxon>
    </lineage>
</organism>
<dbReference type="AlphaFoldDB" id="A0AA38FLV4"/>